<keyword evidence="1" id="KW-1133">Transmembrane helix</keyword>
<dbReference type="InterPro" id="IPR055407">
    <property type="entry name" value="TraM_C"/>
</dbReference>
<keyword evidence="4" id="KW-1185">Reference proteome</keyword>
<evidence type="ECO:0000313" key="4">
    <source>
        <dbReference type="Proteomes" id="UP001549799"/>
    </source>
</evidence>
<accession>A0ABV2SR33</accession>
<proteinExistence type="predicted"/>
<evidence type="ECO:0000313" key="3">
    <source>
        <dbReference type="EMBL" id="MET6989162.1"/>
    </source>
</evidence>
<protein>
    <submittedName>
        <fullName evidence="3">Conjugative transposon protein TraM</fullName>
    </submittedName>
</protein>
<dbReference type="EMBL" id="JBEXAE010000001">
    <property type="protein sequence ID" value="MET6989162.1"/>
    <property type="molecule type" value="Genomic_DNA"/>
</dbReference>
<organism evidence="3 4">
    <name type="scientific">Sediminicola arcticus</name>
    <dbReference type="NCBI Taxonomy" id="1574308"/>
    <lineage>
        <taxon>Bacteria</taxon>
        <taxon>Pseudomonadati</taxon>
        <taxon>Bacteroidota</taxon>
        <taxon>Flavobacteriia</taxon>
        <taxon>Flavobacteriales</taxon>
        <taxon>Flavobacteriaceae</taxon>
        <taxon>Sediminicola</taxon>
    </lineage>
</organism>
<keyword evidence="1" id="KW-0812">Transmembrane</keyword>
<name>A0ABV2SR33_9FLAO</name>
<keyword evidence="1" id="KW-0472">Membrane</keyword>
<dbReference type="Pfam" id="PF12508">
    <property type="entry name" value="Transposon_TraM"/>
    <property type="match status" value="1"/>
</dbReference>
<dbReference type="RefSeq" id="WP_354613530.1">
    <property type="nucleotide sequence ID" value="NZ_JBEXAE010000001.1"/>
</dbReference>
<dbReference type="Proteomes" id="UP001549799">
    <property type="component" value="Unassembled WGS sequence"/>
</dbReference>
<evidence type="ECO:0000259" key="2">
    <source>
        <dbReference type="Pfam" id="PF12508"/>
    </source>
</evidence>
<feature type="transmembrane region" description="Helical" evidence="1">
    <location>
        <begin position="7"/>
        <end position="29"/>
    </location>
</feature>
<gene>
    <name evidence="3" type="primary">traM</name>
    <name evidence="3" type="ORF">ABXZ36_00710</name>
</gene>
<evidence type="ECO:0000256" key="1">
    <source>
        <dbReference type="SAM" id="Phobius"/>
    </source>
</evidence>
<comment type="caution">
    <text evidence="3">The sequence shown here is derived from an EMBL/GenBank/DDBJ whole genome shotgun (WGS) entry which is preliminary data.</text>
</comment>
<sequence>MNIEKNKIVFGSVILVVVLFILSYTYLVLGEGDEQNDVLQETQVPKLEQQQKDYSSKLDALNELKEVRQTNAPSIYDEKLFDSTGTFDSGLFDKKRERILDSLYGKYTNRENELAAVNKDESPEKTQQDIPKQEWNPSVSVKEIGLEHQLFFSADPQPIEVGSSESTSNVLFAKVDGEQILKANGRIQLRLTQEAVIGNALFPANTKLYGLVTFQPNRVMIKIENIDHVPLTLKAYDLQDGLEGIYIENSFRSNASREVVDDIVQDINLPGVPQVGGIKRIFQRNNRTVKVLVADNYQLLLKGQ</sequence>
<feature type="domain" description="Conjugative transposon TraM C-terminal" evidence="2">
    <location>
        <begin position="173"/>
        <end position="302"/>
    </location>
</feature>
<reference evidence="3 4" key="1">
    <citation type="submission" date="2024-07" db="EMBL/GenBank/DDBJ databases">
        <title>The genome sequence of type strain Sediminicola arcticus GDMCC 1.2805.</title>
        <authorList>
            <person name="Liu Y."/>
        </authorList>
    </citation>
    <scope>NUCLEOTIDE SEQUENCE [LARGE SCALE GENOMIC DNA]</scope>
    <source>
        <strain evidence="3 4">GDMCC 1.2805</strain>
    </source>
</reference>